<dbReference type="Proteomes" id="UP001358417">
    <property type="component" value="Unassembled WGS sequence"/>
</dbReference>
<keyword evidence="3" id="KW-0677">Repeat</keyword>
<evidence type="ECO:0000256" key="3">
    <source>
        <dbReference type="ARBA" id="ARBA00022737"/>
    </source>
</evidence>
<evidence type="ECO:0000313" key="10">
    <source>
        <dbReference type="EMBL" id="KAK5060101.1"/>
    </source>
</evidence>
<dbReference type="GO" id="GO:0005634">
    <property type="term" value="C:nucleus"/>
    <property type="evidence" value="ECO:0007669"/>
    <property type="project" value="UniProtKB-SubCell"/>
</dbReference>
<gene>
    <name evidence="10" type="ORF">LTR84_009985</name>
</gene>
<evidence type="ECO:0000256" key="6">
    <source>
        <dbReference type="ARBA" id="ARBA00023242"/>
    </source>
</evidence>
<dbReference type="PANTHER" id="PTHR40626">
    <property type="entry name" value="MIP31509P"/>
    <property type="match status" value="1"/>
</dbReference>
<dbReference type="EMBL" id="JAVRRD010000004">
    <property type="protein sequence ID" value="KAK5060101.1"/>
    <property type="molecule type" value="Genomic_DNA"/>
</dbReference>
<dbReference type="AlphaFoldDB" id="A0AAV9NP04"/>
<dbReference type="GO" id="GO:0000785">
    <property type="term" value="C:chromatin"/>
    <property type="evidence" value="ECO:0007669"/>
    <property type="project" value="TreeGrafter"/>
</dbReference>
<feature type="region of interest" description="Disordered" evidence="7">
    <location>
        <begin position="29"/>
        <end position="61"/>
    </location>
</feature>
<dbReference type="RefSeq" id="XP_064709922.1">
    <property type="nucleotide sequence ID" value="XM_064853523.1"/>
</dbReference>
<keyword evidence="8" id="KW-1133">Transmembrane helix</keyword>
<keyword evidence="2" id="KW-0479">Metal-binding</keyword>
<evidence type="ECO:0000256" key="1">
    <source>
        <dbReference type="ARBA" id="ARBA00004123"/>
    </source>
</evidence>
<comment type="caution">
    <text evidence="10">The sequence shown here is derived from an EMBL/GenBank/DDBJ whole genome shotgun (WGS) entry which is preliminary data.</text>
</comment>
<feature type="transmembrane region" description="Helical" evidence="8">
    <location>
        <begin position="578"/>
        <end position="599"/>
    </location>
</feature>
<dbReference type="GO" id="GO:0000981">
    <property type="term" value="F:DNA-binding transcription factor activity, RNA polymerase II-specific"/>
    <property type="evidence" value="ECO:0007669"/>
    <property type="project" value="InterPro"/>
</dbReference>
<keyword evidence="11" id="KW-1185">Reference proteome</keyword>
<evidence type="ECO:0000256" key="8">
    <source>
        <dbReference type="SAM" id="Phobius"/>
    </source>
</evidence>
<dbReference type="InterPro" id="IPR051059">
    <property type="entry name" value="VerF-like"/>
</dbReference>
<evidence type="ECO:0000256" key="2">
    <source>
        <dbReference type="ARBA" id="ARBA00022723"/>
    </source>
</evidence>
<organism evidence="10 11">
    <name type="scientific">Exophiala bonariae</name>
    <dbReference type="NCBI Taxonomy" id="1690606"/>
    <lineage>
        <taxon>Eukaryota</taxon>
        <taxon>Fungi</taxon>
        <taxon>Dikarya</taxon>
        <taxon>Ascomycota</taxon>
        <taxon>Pezizomycotina</taxon>
        <taxon>Eurotiomycetes</taxon>
        <taxon>Chaetothyriomycetidae</taxon>
        <taxon>Chaetothyriales</taxon>
        <taxon>Herpotrichiellaceae</taxon>
        <taxon>Exophiala</taxon>
    </lineage>
</organism>
<sequence length="692" mass="77012">MQAVQPSSRKQSILPAISADTLHDVPDVVRQSQSPILRPPAVSSIASGHEERTRSNERTPVAESLTINRSLPVTDTFADIRVTQPSASLLSESVDHSTEAPTNLDTSSYGVAFTDDFDWNFYDDEIFSLLLPTPTTAPTDGFSRSQPSPKCAQDSTSRLRDGEWLRGSAEAGRKALVAMNRVIQSLPESFIVTTESEDTASTFFEDCLDLFFRHHLTVAPIVHKPTFNPRECNATVLLYILSLGSCFLPYAAYKADSLYLVSHAVMANAWEQLLTNKGPHDVHSGVQLVQSCSLGGTYAIVCMNPRIRKMSHVARGLGSVWARECGLYRPRSPYGVVIPSIAAPSKQKLEVWQKWVAEEVQVRSLLWQYVLDGLSSLFYRQPTLLLHETNSMLLPTASAAFEASTVDAWIEEISRSDSDSQVTVQSYVRALFRGETEIINKPISELAIRVVLECLQSLILRVAETTEETIGMVNKQEICVALLNLKHWQLHLSRAATELLLRWHSVFLSMSVDIRRLSFSIGPERYVEELFHPSQSEIEEHQALDLPNWVRTDDARRAILHAIAIGELVQSLSMAELFAVHMPFTIFSAAAVVAAFLSAEIRTLPMPSHIDWQGLYQCPKDTFPESGTHSIEMASYLAGTSVPGVNLPRLRKISTELSIFHSQITAISGTWGITRSMQKILERWAQLPRGGR</sequence>
<dbReference type="GO" id="GO:0006351">
    <property type="term" value="P:DNA-templated transcription"/>
    <property type="evidence" value="ECO:0007669"/>
    <property type="project" value="InterPro"/>
</dbReference>
<keyword evidence="5" id="KW-0862">Zinc</keyword>
<dbReference type="PANTHER" id="PTHR40626:SF14">
    <property type="entry name" value="C2H2 TYPE ZINC FINGER DOMAIN PROTEIN (AFU_ORTHOLOGUE AFUA_1G02360)"/>
    <property type="match status" value="1"/>
</dbReference>
<evidence type="ECO:0000259" key="9">
    <source>
        <dbReference type="Pfam" id="PF04082"/>
    </source>
</evidence>
<dbReference type="GO" id="GO:0000978">
    <property type="term" value="F:RNA polymerase II cis-regulatory region sequence-specific DNA binding"/>
    <property type="evidence" value="ECO:0007669"/>
    <property type="project" value="InterPro"/>
</dbReference>
<comment type="subcellular location">
    <subcellularLocation>
        <location evidence="1">Nucleus</location>
    </subcellularLocation>
</comment>
<proteinExistence type="predicted"/>
<evidence type="ECO:0000313" key="11">
    <source>
        <dbReference type="Proteomes" id="UP001358417"/>
    </source>
</evidence>
<dbReference type="GeneID" id="89978143"/>
<dbReference type="Pfam" id="PF04082">
    <property type="entry name" value="Fungal_trans"/>
    <property type="match status" value="1"/>
</dbReference>
<keyword evidence="4" id="KW-0863">Zinc-finger</keyword>
<accession>A0AAV9NP04</accession>
<name>A0AAV9NP04_9EURO</name>
<dbReference type="InterPro" id="IPR007219">
    <property type="entry name" value="XnlR_reg_dom"/>
</dbReference>
<reference evidence="10 11" key="1">
    <citation type="submission" date="2023-08" db="EMBL/GenBank/DDBJ databases">
        <title>Black Yeasts Isolated from many extreme environments.</title>
        <authorList>
            <person name="Coleine C."/>
            <person name="Stajich J.E."/>
            <person name="Selbmann L."/>
        </authorList>
    </citation>
    <scope>NUCLEOTIDE SEQUENCE [LARGE SCALE GENOMIC DNA]</scope>
    <source>
        <strain evidence="10 11">CCFEE 5792</strain>
    </source>
</reference>
<feature type="compositionally biased region" description="Basic and acidic residues" evidence="7">
    <location>
        <begin position="48"/>
        <end position="57"/>
    </location>
</feature>
<keyword evidence="8" id="KW-0472">Membrane</keyword>
<feature type="domain" description="Xylanolytic transcriptional activator regulatory" evidence="9">
    <location>
        <begin position="208"/>
        <end position="413"/>
    </location>
</feature>
<dbReference type="GO" id="GO:0008270">
    <property type="term" value="F:zinc ion binding"/>
    <property type="evidence" value="ECO:0007669"/>
    <property type="project" value="UniProtKB-KW"/>
</dbReference>
<dbReference type="CDD" id="cd12148">
    <property type="entry name" value="fungal_TF_MHR"/>
    <property type="match status" value="1"/>
</dbReference>
<keyword evidence="6" id="KW-0539">Nucleus</keyword>
<keyword evidence="8" id="KW-0812">Transmembrane</keyword>
<evidence type="ECO:0000256" key="4">
    <source>
        <dbReference type="ARBA" id="ARBA00022771"/>
    </source>
</evidence>
<evidence type="ECO:0000256" key="5">
    <source>
        <dbReference type="ARBA" id="ARBA00022833"/>
    </source>
</evidence>
<evidence type="ECO:0000256" key="7">
    <source>
        <dbReference type="SAM" id="MobiDB-lite"/>
    </source>
</evidence>
<protein>
    <recommendedName>
        <fullName evidence="9">Xylanolytic transcriptional activator regulatory domain-containing protein</fullName>
    </recommendedName>
</protein>